<evidence type="ECO:0000313" key="9">
    <source>
        <dbReference type="EMBL" id="GHB67035.1"/>
    </source>
</evidence>
<accession>A0ABQ3EYN0</accession>
<feature type="region of interest" description="Disordered" evidence="6">
    <location>
        <begin position="1"/>
        <end position="45"/>
    </location>
</feature>
<evidence type="ECO:0000259" key="8">
    <source>
        <dbReference type="Pfam" id="PF08281"/>
    </source>
</evidence>
<feature type="compositionally biased region" description="Polar residues" evidence="6">
    <location>
        <begin position="1"/>
        <end position="14"/>
    </location>
</feature>
<evidence type="ECO:0000313" key="10">
    <source>
        <dbReference type="Proteomes" id="UP000642673"/>
    </source>
</evidence>
<dbReference type="PANTHER" id="PTHR43133">
    <property type="entry name" value="RNA POLYMERASE ECF-TYPE SIGMA FACTO"/>
    <property type="match status" value="1"/>
</dbReference>
<evidence type="ECO:0000256" key="3">
    <source>
        <dbReference type="ARBA" id="ARBA00023082"/>
    </source>
</evidence>
<evidence type="ECO:0000256" key="4">
    <source>
        <dbReference type="ARBA" id="ARBA00023125"/>
    </source>
</evidence>
<dbReference type="Proteomes" id="UP000642673">
    <property type="component" value="Unassembled WGS sequence"/>
</dbReference>
<evidence type="ECO:0000256" key="2">
    <source>
        <dbReference type="ARBA" id="ARBA00023015"/>
    </source>
</evidence>
<dbReference type="EMBL" id="BMVP01000008">
    <property type="protein sequence ID" value="GHB67035.1"/>
    <property type="molecule type" value="Genomic_DNA"/>
</dbReference>
<feature type="domain" description="RNA polymerase sigma-70 region 2" evidence="7">
    <location>
        <begin position="55"/>
        <end position="122"/>
    </location>
</feature>
<keyword evidence="10" id="KW-1185">Reference proteome</keyword>
<proteinExistence type="inferred from homology"/>
<keyword evidence="5" id="KW-0804">Transcription</keyword>
<dbReference type="InterPro" id="IPR013249">
    <property type="entry name" value="RNA_pol_sigma70_r4_t2"/>
</dbReference>
<sequence length="217" mass="24018">MGTTTQNRPRQAQTAERPPNGLLHSRTRPGTPHIAPRGRTEAMTTDEASDDFHDFFERHHAELSRLAYMLTGEADAADDLAADAMVALWHRWDRVRGADSPAAYARGVVANLARSRIRSTVRERRRVLLFWSHRPDRTDGPDVAAVMDVRAALDRLPFRKRACVVLRYAFDLSEKDTAHVLGISVGTVKSQTSKGTAELQRLLGAGAAGELVGSRNR</sequence>
<keyword evidence="3" id="KW-0731">Sigma factor</keyword>
<dbReference type="NCBIfam" id="TIGR02983">
    <property type="entry name" value="SigE-fam_strep"/>
    <property type="match status" value="1"/>
</dbReference>
<protein>
    <submittedName>
        <fullName evidence="9">RNA polymerase sigma factor</fullName>
    </submittedName>
</protein>
<keyword evidence="2" id="KW-0805">Transcription regulation</keyword>
<dbReference type="InterPro" id="IPR007627">
    <property type="entry name" value="RNA_pol_sigma70_r2"/>
</dbReference>
<dbReference type="InterPro" id="IPR013324">
    <property type="entry name" value="RNA_pol_sigma_r3/r4-like"/>
</dbReference>
<dbReference type="InterPro" id="IPR014325">
    <property type="entry name" value="RNA_pol_sigma-E_actinobac"/>
</dbReference>
<evidence type="ECO:0000259" key="7">
    <source>
        <dbReference type="Pfam" id="PF04542"/>
    </source>
</evidence>
<keyword evidence="4" id="KW-0238">DNA-binding</keyword>
<dbReference type="Pfam" id="PF08281">
    <property type="entry name" value="Sigma70_r4_2"/>
    <property type="match status" value="1"/>
</dbReference>
<gene>
    <name evidence="9" type="ORF">GCM10010347_41390</name>
</gene>
<evidence type="ECO:0000256" key="6">
    <source>
        <dbReference type="SAM" id="MobiDB-lite"/>
    </source>
</evidence>
<dbReference type="SUPFAM" id="SSF88946">
    <property type="entry name" value="Sigma2 domain of RNA polymerase sigma factors"/>
    <property type="match status" value="1"/>
</dbReference>
<comment type="caution">
    <text evidence="9">The sequence shown here is derived from an EMBL/GenBank/DDBJ whole genome shotgun (WGS) entry which is preliminary data.</text>
</comment>
<dbReference type="SUPFAM" id="SSF88659">
    <property type="entry name" value="Sigma3 and sigma4 domains of RNA polymerase sigma factors"/>
    <property type="match status" value="1"/>
</dbReference>
<dbReference type="Gene3D" id="1.10.10.10">
    <property type="entry name" value="Winged helix-like DNA-binding domain superfamily/Winged helix DNA-binding domain"/>
    <property type="match status" value="1"/>
</dbReference>
<evidence type="ECO:0000256" key="5">
    <source>
        <dbReference type="ARBA" id="ARBA00023163"/>
    </source>
</evidence>
<dbReference type="InterPro" id="IPR013325">
    <property type="entry name" value="RNA_pol_sigma_r2"/>
</dbReference>
<dbReference type="NCBIfam" id="TIGR02937">
    <property type="entry name" value="sigma70-ECF"/>
    <property type="match status" value="1"/>
</dbReference>
<feature type="domain" description="RNA polymerase sigma factor 70 region 4 type 2" evidence="8">
    <location>
        <begin position="148"/>
        <end position="195"/>
    </location>
</feature>
<dbReference type="InterPro" id="IPR036388">
    <property type="entry name" value="WH-like_DNA-bd_sf"/>
</dbReference>
<dbReference type="Pfam" id="PF04542">
    <property type="entry name" value="Sigma70_r2"/>
    <property type="match status" value="1"/>
</dbReference>
<evidence type="ECO:0000256" key="1">
    <source>
        <dbReference type="ARBA" id="ARBA00010641"/>
    </source>
</evidence>
<dbReference type="InterPro" id="IPR039425">
    <property type="entry name" value="RNA_pol_sigma-70-like"/>
</dbReference>
<reference evidence="10" key="1">
    <citation type="journal article" date="2019" name="Int. J. Syst. Evol. Microbiol.">
        <title>The Global Catalogue of Microorganisms (GCM) 10K type strain sequencing project: providing services to taxonomists for standard genome sequencing and annotation.</title>
        <authorList>
            <consortium name="The Broad Institute Genomics Platform"/>
            <consortium name="The Broad Institute Genome Sequencing Center for Infectious Disease"/>
            <person name="Wu L."/>
            <person name="Ma J."/>
        </authorList>
    </citation>
    <scope>NUCLEOTIDE SEQUENCE [LARGE SCALE GENOMIC DNA]</scope>
    <source>
        <strain evidence="10">JCM 4738</strain>
    </source>
</reference>
<dbReference type="Gene3D" id="1.10.1740.10">
    <property type="match status" value="1"/>
</dbReference>
<comment type="similarity">
    <text evidence="1">Belongs to the sigma-70 factor family. ECF subfamily.</text>
</comment>
<dbReference type="CDD" id="cd06171">
    <property type="entry name" value="Sigma70_r4"/>
    <property type="match status" value="1"/>
</dbReference>
<name>A0ABQ3EYN0_9ACTN</name>
<dbReference type="InterPro" id="IPR014284">
    <property type="entry name" value="RNA_pol_sigma-70_dom"/>
</dbReference>
<organism evidence="9 10">
    <name type="scientific">Streptomyces cirratus</name>
    <dbReference type="NCBI Taxonomy" id="68187"/>
    <lineage>
        <taxon>Bacteria</taxon>
        <taxon>Bacillati</taxon>
        <taxon>Actinomycetota</taxon>
        <taxon>Actinomycetes</taxon>
        <taxon>Kitasatosporales</taxon>
        <taxon>Streptomycetaceae</taxon>
        <taxon>Streptomyces</taxon>
    </lineage>
</organism>
<dbReference type="PANTHER" id="PTHR43133:SF50">
    <property type="entry name" value="ECF RNA POLYMERASE SIGMA FACTOR SIGM"/>
    <property type="match status" value="1"/>
</dbReference>